<accession>A0ABQ9ITV3</accession>
<protein>
    <submittedName>
        <fullName evidence="1">Uncharacterized protein</fullName>
    </submittedName>
</protein>
<reference evidence="1" key="1">
    <citation type="journal article" date="2023" name="Insect Mol. Biol.">
        <title>Genome sequencing provides insights into the evolution of gene families encoding plant cell wall-degrading enzymes in longhorned beetles.</title>
        <authorList>
            <person name="Shin N.R."/>
            <person name="Okamura Y."/>
            <person name="Kirsch R."/>
            <person name="Pauchet Y."/>
        </authorList>
    </citation>
    <scope>NUCLEOTIDE SEQUENCE</scope>
    <source>
        <strain evidence="1">MMC_N1</strain>
    </source>
</reference>
<dbReference type="PANTHER" id="PTHR33053">
    <property type="entry name" value="PROTEIN, PUTATIVE-RELATED"/>
    <property type="match status" value="1"/>
</dbReference>
<dbReference type="Proteomes" id="UP001162164">
    <property type="component" value="Unassembled WGS sequence"/>
</dbReference>
<keyword evidence="2" id="KW-1185">Reference proteome</keyword>
<gene>
    <name evidence="1" type="ORF">NQ317_010639</name>
</gene>
<name>A0ABQ9ITV3_9CUCU</name>
<sequence length="218" mass="25325">MVSQLALDYMHLVCLGVVKRLLIFWTGLVPKVKLRLSKNQIGIIDAKVEVIKVCSEFARQPRKISKCKEFKATEFRLYLLYIGPIVLKDILPQPAYQHFLCLTVAIRILCDDNLLHLIDYAESLLLFFVEKFADIYGKRFISYNVHNLIHLCNEVRHFKGTLDSFSAFKYENALYKLCLLVKDSGKPLEQVVNRLAELNELVTPDFVQFPIVDFKKRK</sequence>
<organism evidence="1 2">
    <name type="scientific">Molorchus minor</name>
    <dbReference type="NCBI Taxonomy" id="1323400"/>
    <lineage>
        <taxon>Eukaryota</taxon>
        <taxon>Metazoa</taxon>
        <taxon>Ecdysozoa</taxon>
        <taxon>Arthropoda</taxon>
        <taxon>Hexapoda</taxon>
        <taxon>Insecta</taxon>
        <taxon>Pterygota</taxon>
        <taxon>Neoptera</taxon>
        <taxon>Endopterygota</taxon>
        <taxon>Coleoptera</taxon>
        <taxon>Polyphaga</taxon>
        <taxon>Cucujiformia</taxon>
        <taxon>Chrysomeloidea</taxon>
        <taxon>Cerambycidae</taxon>
        <taxon>Lamiinae</taxon>
        <taxon>Monochamini</taxon>
        <taxon>Molorchus</taxon>
    </lineage>
</organism>
<evidence type="ECO:0000313" key="2">
    <source>
        <dbReference type="Proteomes" id="UP001162164"/>
    </source>
</evidence>
<dbReference type="PANTHER" id="PTHR33053:SF9">
    <property type="entry name" value="AGAP000105-PA"/>
    <property type="match status" value="1"/>
</dbReference>
<dbReference type="EMBL" id="JAPWTJ010002569">
    <property type="protein sequence ID" value="KAJ8965652.1"/>
    <property type="molecule type" value="Genomic_DNA"/>
</dbReference>
<evidence type="ECO:0000313" key="1">
    <source>
        <dbReference type="EMBL" id="KAJ8965652.1"/>
    </source>
</evidence>
<proteinExistence type="predicted"/>
<comment type="caution">
    <text evidence="1">The sequence shown here is derived from an EMBL/GenBank/DDBJ whole genome shotgun (WGS) entry which is preliminary data.</text>
</comment>